<dbReference type="VEuPathDB" id="PiroplasmaDB:BBOV_III008980"/>
<reference evidence="11" key="3">
    <citation type="journal article" date="2021" name="Int. J. Parasitol.">
        <title>Comparative analysis of gene expression between Babesia bovis blood stages and kinetes allowed by improved genome annotation.</title>
        <authorList>
            <person name="Ueti M.W."/>
            <person name="Johnson W.C."/>
            <person name="Kappmeyer L.S."/>
            <person name="Herndon D.R."/>
            <person name="Mousel M.R."/>
            <person name="Reif K.E."/>
            <person name="Taus N.S."/>
            <person name="Ifeonu O.O."/>
            <person name="Silva J.C."/>
            <person name="Suarez C.E."/>
            <person name="Brayton K.A."/>
        </authorList>
    </citation>
    <scope>NUCLEOTIDE SEQUENCE [LARGE SCALE GENOMIC DNA]</scope>
</reference>
<dbReference type="PROSITE" id="PS51903">
    <property type="entry name" value="CLP_R"/>
    <property type="match status" value="1"/>
</dbReference>
<dbReference type="InterPro" id="IPR018368">
    <property type="entry name" value="ClpA/B_CS1"/>
</dbReference>
<dbReference type="GeneID" id="5480278"/>
<dbReference type="Pfam" id="PF10431">
    <property type="entry name" value="ClpB_D2-small"/>
    <property type="match status" value="1"/>
</dbReference>
<dbReference type="STRING" id="5865.A7APH1"/>
<comment type="subcellular location">
    <subcellularLocation>
        <location evidence="1">Plastid</location>
        <location evidence="1">Chloroplast</location>
    </subcellularLocation>
</comment>
<dbReference type="InterPro" id="IPR019489">
    <property type="entry name" value="Clp_ATPase_C"/>
</dbReference>
<dbReference type="InterPro" id="IPR003959">
    <property type="entry name" value="ATPase_AAA_core"/>
</dbReference>
<dbReference type="PROSITE" id="PS00870">
    <property type="entry name" value="CLPAB_1"/>
    <property type="match status" value="1"/>
</dbReference>
<keyword evidence="2" id="KW-0150">Chloroplast</keyword>
<evidence type="ECO:0000256" key="5">
    <source>
        <dbReference type="ARBA" id="ARBA00022741"/>
    </source>
</evidence>
<dbReference type="InParanoid" id="A7APH1"/>
<keyword evidence="5" id="KW-0547">Nucleotide-binding</keyword>
<dbReference type="PANTHER" id="PTHR11638:SF155">
    <property type="entry name" value="CHAPERONE PROTEIN CLPC1, CHLOROPLASTIC-LIKE"/>
    <property type="match status" value="1"/>
</dbReference>
<evidence type="ECO:0000313" key="11">
    <source>
        <dbReference type="Proteomes" id="UP000002173"/>
    </source>
</evidence>
<reference evidence="11" key="2">
    <citation type="journal article" date="2020" name="Data Brief">
        <title>Transcriptome dataset of Babesia bovis life stages within vertebrate and invertebrate hosts.</title>
        <authorList>
            <person name="Ueti M.W."/>
            <person name="Johnson W.C."/>
            <person name="Kappmeyer L.S."/>
            <person name="Herndon D.R."/>
            <person name="Mousel M.R."/>
            <person name="Reif K.E."/>
            <person name="Taus N.S."/>
            <person name="Ifeonu O.O."/>
            <person name="Silva J.C."/>
            <person name="Suarez C.E."/>
            <person name="Brayton K.A."/>
        </authorList>
    </citation>
    <scope>NUCLEOTIDE SEQUENCE [LARGE SCALE GENOMIC DNA]</scope>
</reference>
<dbReference type="FunFam" id="3.40.50.300:FF:000025">
    <property type="entry name" value="ATP-dependent Clp protease subunit"/>
    <property type="match status" value="1"/>
</dbReference>
<dbReference type="Gene3D" id="3.40.50.300">
    <property type="entry name" value="P-loop containing nucleotide triphosphate hydrolases"/>
    <property type="match status" value="2"/>
</dbReference>
<dbReference type="Proteomes" id="UP000002173">
    <property type="component" value="Unassembled WGS sequence"/>
</dbReference>
<organism evidence="10 11">
    <name type="scientific">Babesia bovis</name>
    <dbReference type="NCBI Taxonomy" id="5865"/>
    <lineage>
        <taxon>Eukaryota</taxon>
        <taxon>Sar</taxon>
        <taxon>Alveolata</taxon>
        <taxon>Apicomplexa</taxon>
        <taxon>Aconoidasida</taxon>
        <taxon>Piroplasmida</taxon>
        <taxon>Babesiidae</taxon>
        <taxon>Babesia</taxon>
    </lineage>
</organism>
<gene>
    <name evidence="10" type="ORF">BBOV_III008980</name>
</gene>
<dbReference type="FunCoup" id="A7APH1">
    <property type="interactions" value="36"/>
</dbReference>
<evidence type="ECO:0000256" key="8">
    <source>
        <dbReference type="PROSITE-ProRule" id="PRU01251"/>
    </source>
</evidence>
<keyword evidence="7" id="KW-0143">Chaperone</keyword>
<dbReference type="EMBL" id="AAXT01000001">
    <property type="protein sequence ID" value="EDO08455.1"/>
    <property type="molecule type" value="Genomic_DNA"/>
</dbReference>
<evidence type="ECO:0000256" key="1">
    <source>
        <dbReference type="ARBA" id="ARBA00004229"/>
    </source>
</evidence>
<feature type="domain" description="Clp R" evidence="9">
    <location>
        <begin position="76"/>
        <end position="223"/>
    </location>
</feature>
<dbReference type="OMA" id="EFMEPHT"/>
<evidence type="ECO:0000256" key="2">
    <source>
        <dbReference type="ARBA" id="ARBA00022528"/>
    </source>
</evidence>
<dbReference type="InterPro" id="IPR041546">
    <property type="entry name" value="ClpA/ClpB_AAA_lid"/>
</dbReference>
<dbReference type="Pfam" id="PF17871">
    <property type="entry name" value="AAA_lid_9"/>
    <property type="match status" value="1"/>
</dbReference>
<dbReference type="Pfam" id="PF00004">
    <property type="entry name" value="AAA"/>
    <property type="match status" value="1"/>
</dbReference>
<reference evidence="10 11" key="1">
    <citation type="journal article" date="2007" name="PLoS Pathog.">
        <title>Genome sequence of Babesia bovis and comparative analysis of apicomplexan hemoprotozoa.</title>
        <authorList>
            <person name="Brayton K.A."/>
            <person name="Lau A.O.T."/>
            <person name="Herndon D.R."/>
            <person name="Hannick L."/>
            <person name="Kappmeyer L.S."/>
            <person name="Berens S.J."/>
            <person name="Bidwell S.L."/>
            <person name="Brown W.C."/>
            <person name="Crabtree J."/>
            <person name="Fadrosh D."/>
            <person name="Feldblum T."/>
            <person name="Forberger H.A."/>
            <person name="Haas B.J."/>
            <person name="Howell J.M."/>
            <person name="Khouri H."/>
            <person name="Koo H."/>
            <person name="Mann D.J."/>
            <person name="Norimine J."/>
            <person name="Paulsen I.T."/>
            <person name="Radune D."/>
            <person name="Ren Q."/>
            <person name="Smith R.K. Jr."/>
            <person name="Suarez C.E."/>
            <person name="White O."/>
            <person name="Wortman J.R."/>
            <person name="Knowles D.P. Jr."/>
            <person name="McElwain T.F."/>
            <person name="Nene V.M."/>
        </authorList>
    </citation>
    <scope>NUCLEOTIDE SEQUENCE [LARGE SCALE GENOMIC DNA]</scope>
    <source>
        <strain evidence="10">T2Bo</strain>
    </source>
</reference>
<keyword evidence="6" id="KW-0067">ATP-binding</keyword>
<dbReference type="GO" id="GO:0005524">
    <property type="term" value="F:ATP binding"/>
    <property type="evidence" value="ECO:0007669"/>
    <property type="project" value="UniProtKB-KW"/>
</dbReference>
<dbReference type="InterPro" id="IPR050130">
    <property type="entry name" value="ClpA_ClpB"/>
</dbReference>
<sequence>MGTTFTTFATVINVAIIFTYKKCSTDVDAFRLHPLIEKYHNIDNRQGNKFHRQRCYASGESTGNELPEDQQISLNFNNFSDDAVKVLMLSQEEAKRGAVKQIEIKHILLGLVAVQRGIASNVLSHFGVTSKKLRDVIDNLEDNTIPPDDKNEDYNLIFSQESKNALQLSSIEAESMGNKTLETEHILLGMLGTHSYTFRQILDALTVNIDAMRNLTLKYIAEEKEKPAEEMPTDTWKQALSQYTYIPTPGRSEDILRDTYQVSPLNAFTIDITRKAEEGKLQKVLCRDSEIDRSIRTLCRKYKRNPILIGEPGVGKTAVVEGIAMQLREGHVLEKMLNKRLRQLDVGLLVAGARFRGQFEERLTRLIEEIKNAKNIILVIDEAHMLVGAGAGEGALDAANLLKPTLARGEIQCIAITTPKEYQKHFEKDAALCRRFQPIHVKEPSDKDTQIILNATAEACGRFHNVKYNMDAVAAALKYSKQFIPERYLPDKAIDILDEAGSLAKIRFYEQLKVEWKHAVNPLKERGVYDVLTSNFAKNANNEAIESDVHSSKVSTQHSEANIGVDSVTDVAKMPSQTYKGYHIDGSINFPATDMISEENYDTEYTSNASWDSDSTETLCEVNTEHVAEVVSNWTGVPLKKLTQGEIEAIRNLEQELHKSVVGHEEAVKNIAKAIRRAKTNIKNPERPIGSFLFCGPPGVGKSEIAKTLTKLMFTEDNLIKLDMSEYNEPHSISRILGSPPGYKGHDSGGQLTEKLRKNPYSVVMFDEIEKAHRNVLNILLQILEDGKLTDSKNQTVSFKNTIIIMTSNVGSHIIEKAVRGIHTFGFNIEDVLNDKQTDYEKAKKQVCDELKSTFKPELIDRIDDVILFRPLNEQQMKQIAKLMIEATLKRAKDAGIDVVVDDSFIDHIMKLPRDATGGARPIRRLITTHLDDQLADFVISKDYIPGIKYRITVDSNAQIKIKSDKKTSPRKQGKQVHSLSPLISLHTTEAELQPLVPALNEVDI</sequence>
<dbReference type="GO" id="GO:0016887">
    <property type="term" value="F:ATP hydrolysis activity"/>
    <property type="evidence" value="ECO:0007669"/>
    <property type="project" value="InterPro"/>
</dbReference>
<dbReference type="Pfam" id="PF02861">
    <property type="entry name" value="Clp_N"/>
    <property type="match status" value="1"/>
</dbReference>
<dbReference type="InterPro" id="IPR003593">
    <property type="entry name" value="AAA+_ATPase"/>
</dbReference>
<accession>A7APH1</accession>
<dbReference type="GO" id="GO:0009507">
    <property type="term" value="C:chloroplast"/>
    <property type="evidence" value="ECO:0007669"/>
    <property type="project" value="UniProtKB-SubCell"/>
</dbReference>
<dbReference type="CDD" id="cd19499">
    <property type="entry name" value="RecA-like_ClpB_Hsp104-like"/>
    <property type="match status" value="1"/>
</dbReference>
<dbReference type="InterPro" id="IPR036628">
    <property type="entry name" value="Clp_N_dom_sf"/>
</dbReference>
<evidence type="ECO:0000313" key="10">
    <source>
        <dbReference type="EMBL" id="EDO08455.1"/>
    </source>
</evidence>
<name>A7APH1_BABBO</name>
<dbReference type="InterPro" id="IPR027417">
    <property type="entry name" value="P-loop_NTPase"/>
</dbReference>
<evidence type="ECO:0000256" key="4">
    <source>
        <dbReference type="ARBA" id="ARBA00022737"/>
    </source>
</evidence>
<dbReference type="KEGG" id="bbo:BBOV_III008980"/>
<dbReference type="Gene3D" id="1.10.1780.10">
    <property type="entry name" value="Clp, N-terminal domain"/>
    <property type="match status" value="1"/>
</dbReference>
<comment type="caution">
    <text evidence="10">The sequence shown here is derived from an EMBL/GenBank/DDBJ whole genome shotgun (WGS) entry which is preliminary data.</text>
</comment>
<evidence type="ECO:0000259" key="9">
    <source>
        <dbReference type="PROSITE" id="PS51903"/>
    </source>
</evidence>
<dbReference type="eggNOG" id="KOG1051">
    <property type="taxonomic scope" value="Eukaryota"/>
</dbReference>
<dbReference type="PRINTS" id="PR00300">
    <property type="entry name" value="CLPPROTEASEA"/>
</dbReference>
<dbReference type="InterPro" id="IPR001270">
    <property type="entry name" value="ClpA/B"/>
</dbReference>
<evidence type="ECO:0000256" key="3">
    <source>
        <dbReference type="ARBA" id="ARBA00022640"/>
    </source>
</evidence>
<dbReference type="CDD" id="cd00009">
    <property type="entry name" value="AAA"/>
    <property type="match status" value="1"/>
</dbReference>
<dbReference type="Gene3D" id="1.10.8.60">
    <property type="match status" value="2"/>
</dbReference>
<proteinExistence type="predicted"/>
<evidence type="ECO:0000256" key="6">
    <source>
        <dbReference type="ARBA" id="ARBA00022840"/>
    </source>
</evidence>
<dbReference type="SUPFAM" id="SSF52540">
    <property type="entry name" value="P-loop containing nucleoside triphosphate hydrolases"/>
    <property type="match status" value="2"/>
</dbReference>
<dbReference type="SMART" id="SM01086">
    <property type="entry name" value="ClpB_D2-small"/>
    <property type="match status" value="1"/>
</dbReference>
<dbReference type="PANTHER" id="PTHR11638">
    <property type="entry name" value="ATP-DEPENDENT CLP PROTEASE"/>
    <property type="match status" value="1"/>
</dbReference>
<dbReference type="Gene3D" id="4.10.860.10">
    <property type="entry name" value="UVR domain"/>
    <property type="match status" value="1"/>
</dbReference>
<keyword evidence="3" id="KW-0934">Plastid</keyword>
<keyword evidence="4 8" id="KW-0677">Repeat</keyword>
<dbReference type="GO" id="GO:0034605">
    <property type="term" value="P:cellular response to heat"/>
    <property type="evidence" value="ECO:0007669"/>
    <property type="project" value="TreeGrafter"/>
</dbReference>
<protein>
    <submittedName>
        <fullName evidence="10">Clp amino terminal domain containing protein</fullName>
    </submittedName>
</protein>
<dbReference type="Pfam" id="PF07724">
    <property type="entry name" value="AAA_2"/>
    <property type="match status" value="1"/>
</dbReference>
<dbReference type="AlphaFoldDB" id="A7APH1"/>
<dbReference type="SMART" id="SM00382">
    <property type="entry name" value="AAA"/>
    <property type="match status" value="2"/>
</dbReference>
<dbReference type="SUPFAM" id="SSF81923">
    <property type="entry name" value="Double Clp-N motif"/>
    <property type="match status" value="1"/>
</dbReference>
<dbReference type="RefSeq" id="XP_001612023.1">
    <property type="nucleotide sequence ID" value="XM_001611973.1"/>
</dbReference>
<dbReference type="InterPro" id="IPR004176">
    <property type="entry name" value="Clp_R_N"/>
</dbReference>
<evidence type="ECO:0000256" key="7">
    <source>
        <dbReference type="ARBA" id="ARBA00023186"/>
    </source>
</evidence>
<keyword evidence="11" id="KW-1185">Reference proteome</keyword>